<dbReference type="GeneID" id="6753652"/>
<dbReference type="PROSITE" id="PS00469">
    <property type="entry name" value="NDPK"/>
    <property type="match status" value="1"/>
</dbReference>
<dbReference type="KEGG" id="tad:TRIADDRAFT_50304"/>
<evidence type="ECO:0000256" key="7">
    <source>
        <dbReference type="ARBA" id="ARBA00022842"/>
    </source>
</evidence>
<dbReference type="AlphaFoldDB" id="B3RY67"/>
<organism evidence="16 17">
    <name type="scientific">Trichoplax adhaerens</name>
    <name type="common">Trichoplax reptans</name>
    <dbReference type="NCBI Taxonomy" id="10228"/>
    <lineage>
        <taxon>Eukaryota</taxon>
        <taxon>Metazoa</taxon>
        <taxon>Placozoa</taxon>
        <taxon>Uniplacotomia</taxon>
        <taxon>Trichoplacea</taxon>
        <taxon>Trichoplacidae</taxon>
        <taxon>Trichoplax</taxon>
    </lineage>
</organism>
<dbReference type="FunFam" id="3.30.70.141:FF:000010">
    <property type="entry name" value="Nucleoside diphosphate kinase 7"/>
    <property type="match status" value="1"/>
</dbReference>
<feature type="binding site" evidence="12">
    <location>
        <position position="118"/>
    </location>
    <ligand>
        <name>ATP</name>
        <dbReference type="ChEBI" id="CHEBI:30616"/>
    </ligand>
</feature>
<evidence type="ECO:0000256" key="4">
    <source>
        <dbReference type="ARBA" id="ARBA00022490"/>
    </source>
</evidence>
<dbReference type="InterPro" id="IPR023005">
    <property type="entry name" value="Nucleoside_diP_kinase_AS"/>
</dbReference>
<accession>B3RY67</accession>
<dbReference type="Pfam" id="PF05186">
    <property type="entry name" value="Dpy-30"/>
    <property type="match status" value="1"/>
</dbReference>
<dbReference type="OrthoDB" id="1729737at2759"/>
<evidence type="ECO:0000256" key="12">
    <source>
        <dbReference type="PROSITE-ProRule" id="PRU00706"/>
    </source>
</evidence>
<dbReference type="GO" id="GO:0005929">
    <property type="term" value="C:cilium"/>
    <property type="evidence" value="ECO:0000318"/>
    <property type="project" value="GO_Central"/>
</dbReference>
<evidence type="ECO:0000256" key="10">
    <source>
        <dbReference type="ARBA" id="ARBA00072632"/>
    </source>
</evidence>
<dbReference type="FunCoup" id="B3RY67">
    <property type="interactions" value="263"/>
</dbReference>
<proteinExistence type="inferred from homology"/>
<dbReference type="FunFam" id="1.20.890.10:FF:000008">
    <property type="entry name" value="Nucleoside diphosphate kinase homolog 5"/>
    <property type="match status" value="1"/>
</dbReference>
<evidence type="ECO:0000313" key="16">
    <source>
        <dbReference type="EMBL" id="EDV24549.1"/>
    </source>
</evidence>
<evidence type="ECO:0000256" key="13">
    <source>
        <dbReference type="RuleBase" id="RU004011"/>
    </source>
</evidence>
<dbReference type="OMA" id="MEASMFL"/>
<comment type="subcellular location">
    <subcellularLocation>
        <location evidence="1">Cell projection</location>
        <location evidence="1">Cilium</location>
    </subcellularLocation>
</comment>
<keyword evidence="9" id="KW-0966">Cell projection</keyword>
<evidence type="ECO:0000256" key="14">
    <source>
        <dbReference type="SAM" id="Phobius"/>
    </source>
</evidence>
<feature type="active site" description="Pros-phosphohistidine intermediate" evidence="12">
    <location>
        <position position="121"/>
    </location>
</feature>
<evidence type="ECO:0000256" key="6">
    <source>
        <dbReference type="ARBA" id="ARBA00022801"/>
    </source>
</evidence>
<keyword evidence="6" id="KW-0378">Hydrolase</keyword>
<name>B3RY67_TRIAD</name>
<dbReference type="GO" id="GO:0006183">
    <property type="term" value="P:GTP biosynthetic process"/>
    <property type="evidence" value="ECO:0007669"/>
    <property type="project" value="InterPro"/>
</dbReference>
<dbReference type="GO" id="GO:1902176">
    <property type="term" value="P:negative regulation of oxidative stress-induced intrinsic apoptotic signaling pathway"/>
    <property type="evidence" value="ECO:0000318"/>
    <property type="project" value="GO_Central"/>
</dbReference>
<dbReference type="PRINTS" id="PR01243">
    <property type="entry name" value="NUCDPKINASE"/>
</dbReference>
<evidence type="ECO:0000256" key="5">
    <source>
        <dbReference type="ARBA" id="ARBA00022723"/>
    </source>
</evidence>
<dbReference type="PhylomeDB" id="B3RY67"/>
<evidence type="ECO:0000256" key="2">
    <source>
        <dbReference type="ARBA" id="ARBA00008142"/>
    </source>
</evidence>
<keyword evidence="5" id="KW-0479">Metal-binding</keyword>
<dbReference type="GO" id="GO:0046872">
    <property type="term" value="F:metal ion binding"/>
    <property type="evidence" value="ECO:0007669"/>
    <property type="project" value="UniProtKB-KW"/>
</dbReference>
<dbReference type="eggNOG" id="KOG0888">
    <property type="taxonomic scope" value="Eukaryota"/>
</dbReference>
<dbReference type="EMBL" id="DS985245">
    <property type="protein sequence ID" value="EDV24549.1"/>
    <property type="molecule type" value="Genomic_DNA"/>
</dbReference>
<dbReference type="CDD" id="cd22970">
    <property type="entry name" value="DD_NDKH5-like"/>
    <property type="match status" value="1"/>
</dbReference>
<feature type="binding site" evidence="12">
    <location>
        <position position="14"/>
    </location>
    <ligand>
        <name>ATP</name>
        <dbReference type="ChEBI" id="CHEBI:30616"/>
    </ligand>
</feature>
<evidence type="ECO:0000259" key="15">
    <source>
        <dbReference type="SMART" id="SM00562"/>
    </source>
</evidence>
<evidence type="ECO:0000256" key="9">
    <source>
        <dbReference type="ARBA" id="ARBA00023273"/>
    </source>
</evidence>
<gene>
    <name evidence="16" type="ORF">TRIADDRAFT_50304</name>
</gene>
<comment type="similarity">
    <text evidence="2 12 13">Belongs to the NDK family.</text>
</comment>
<dbReference type="GO" id="GO:0016787">
    <property type="term" value="F:hydrolase activity"/>
    <property type="evidence" value="ECO:0007669"/>
    <property type="project" value="UniProtKB-KW"/>
</dbReference>
<sequence>MTSDSYQCTLAIIKPNAVRKEDEIVELLEKQGFCVLQRRCVRLTSEQASEFYTEHYGKMFFPALVTFMSSGPIVAYILAKNNAIEDWRNSMGPTNSMNARIAAPESLRAKYGIDEMRNGFHGSDGPLTAEREIRFFFPDFISHPVPDGQTATDYLQRRINPTLLKGLTELCKKKPDDAILWLANWLIENNPNKPKIEEPY</sequence>
<feature type="binding site" evidence="12">
    <location>
        <position position="94"/>
    </location>
    <ligand>
        <name>ATP</name>
        <dbReference type="ChEBI" id="CHEBI:30616"/>
    </ligand>
</feature>
<keyword evidence="14" id="KW-0812">Transmembrane</keyword>
<protein>
    <recommendedName>
        <fullName evidence="10">Nucleoside diphosphate kinase homolog 5</fullName>
    </recommendedName>
    <alternativeName>
        <fullName evidence="11">3'-5' exonuclease NME5</fullName>
    </alternativeName>
</protein>
<keyword evidence="7" id="KW-0460">Magnesium</keyword>
<dbReference type="CTD" id="6753652"/>
<keyword evidence="14" id="KW-1133">Transmembrane helix</keyword>
<evidence type="ECO:0000256" key="11">
    <source>
        <dbReference type="ARBA" id="ARBA00080200"/>
    </source>
</evidence>
<dbReference type="HOGENOM" id="CLU_060216_2_0_1"/>
<dbReference type="SUPFAM" id="SSF54919">
    <property type="entry name" value="Nucleoside diphosphate kinase, NDK"/>
    <property type="match status" value="1"/>
</dbReference>
<evidence type="ECO:0000313" key="17">
    <source>
        <dbReference type="Proteomes" id="UP000009022"/>
    </source>
</evidence>
<dbReference type="InterPro" id="IPR036850">
    <property type="entry name" value="NDK-like_dom_sf"/>
</dbReference>
<dbReference type="InterPro" id="IPR001564">
    <property type="entry name" value="Nucleoside_diP_kinase"/>
</dbReference>
<dbReference type="SMART" id="SM00562">
    <property type="entry name" value="NDK"/>
    <property type="match status" value="1"/>
</dbReference>
<evidence type="ECO:0000256" key="8">
    <source>
        <dbReference type="ARBA" id="ARBA00023080"/>
    </source>
</evidence>
<feature type="transmembrane region" description="Helical" evidence="14">
    <location>
        <begin position="59"/>
        <end position="79"/>
    </location>
</feature>
<dbReference type="InterPro" id="IPR007858">
    <property type="entry name" value="Dpy-30_motif"/>
</dbReference>
<keyword evidence="17" id="KW-1185">Reference proteome</keyword>
<dbReference type="RefSeq" id="XP_002112439.1">
    <property type="nucleotide sequence ID" value="XM_002112403.1"/>
</dbReference>
<dbReference type="STRING" id="10228.B3RY67"/>
<feature type="binding site" evidence="12">
    <location>
        <position position="60"/>
    </location>
    <ligand>
        <name>ATP</name>
        <dbReference type="ChEBI" id="CHEBI:30616"/>
    </ligand>
</feature>
<dbReference type="Proteomes" id="UP000009022">
    <property type="component" value="Unassembled WGS sequence"/>
</dbReference>
<feature type="binding site" evidence="12">
    <location>
        <position position="88"/>
    </location>
    <ligand>
        <name>ATP</name>
        <dbReference type="ChEBI" id="CHEBI:30616"/>
    </ligand>
</feature>
<dbReference type="GO" id="GO:0006241">
    <property type="term" value="P:CTP biosynthetic process"/>
    <property type="evidence" value="ECO:0007669"/>
    <property type="project" value="InterPro"/>
</dbReference>
<keyword evidence="14" id="KW-0472">Membrane</keyword>
<dbReference type="InParanoid" id="B3RY67"/>
<dbReference type="Pfam" id="PF00334">
    <property type="entry name" value="NDK"/>
    <property type="match status" value="1"/>
</dbReference>
<dbReference type="InterPro" id="IPR034907">
    <property type="entry name" value="NDK-like_dom"/>
</dbReference>
<evidence type="ECO:0000256" key="3">
    <source>
        <dbReference type="ARBA" id="ARBA00022473"/>
    </source>
</evidence>
<dbReference type="GO" id="GO:0004550">
    <property type="term" value="F:nucleoside diphosphate kinase activity"/>
    <property type="evidence" value="ECO:0007669"/>
    <property type="project" value="InterPro"/>
</dbReference>
<keyword evidence="4" id="KW-0963">Cytoplasm</keyword>
<reference evidence="16 17" key="1">
    <citation type="journal article" date="2008" name="Nature">
        <title>The Trichoplax genome and the nature of placozoans.</title>
        <authorList>
            <person name="Srivastava M."/>
            <person name="Begovic E."/>
            <person name="Chapman J."/>
            <person name="Putnam N.H."/>
            <person name="Hellsten U."/>
            <person name="Kawashima T."/>
            <person name="Kuo A."/>
            <person name="Mitros T."/>
            <person name="Salamov A."/>
            <person name="Carpenter M.L."/>
            <person name="Signorovitch A.Y."/>
            <person name="Moreno M.A."/>
            <person name="Kamm K."/>
            <person name="Grimwood J."/>
            <person name="Schmutz J."/>
            <person name="Shapiro H."/>
            <person name="Grigoriev I.V."/>
            <person name="Buss L.W."/>
            <person name="Schierwater B."/>
            <person name="Dellaporta S.L."/>
            <person name="Rokhsar D.S."/>
        </authorList>
    </citation>
    <scope>NUCLEOTIDE SEQUENCE [LARGE SCALE GENOMIC DNA]</scope>
    <source>
        <strain evidence="16 17">Grell-BS-1999</strain>
    </source>
</reference>
<dbReference type="Gene3D" id="3.30.70.141">
    <property type="entry name" value="Nucleoside diphosphate kinase-like domain"/>
    <property type="match status" value="1"/>
</dbReference>
<keyword evidence="3" id="KW-0217">Developmental protein</keyword>
<feature type="binding site" evidence="12">
    <location>
        <position position="108"/>
    </location>
    <ligand>
        <name>ATP</name>
        <dbReference type="ChEBI" id="CHEBI:30616"/>
    </ligand>
</feature>
<dbReference type="Gene3D" id="1.20.890.10">
    <property type="entry name" value="cAMP-dependent protein kinase regulatory subunit, dimerization-anchoring domain"/>
    <property type="match status" value="1"/>
</dbReference>
<dbReference type="PROSITE" id="PS51374">
    <property type="entry name" value="NDPK_LIKE"/>
    <property type="match status" value="1"/>
</dbReference>
<dbReference type="PANTHER" id="PTHR46161:SF1">
    <property type="entry name" value="NUCLEOSIDE DIPHOSPHATE KINASE HOMOLOG 5"/>
    <property type="match status" value="1"/>
</dbReference>
<dbReference type="GO" id="GO:0003341">
    <property type="term" value="P:cilium movement"/>
    <property type="evidence" value="ECO:0000318"/>
    <property type="project" value="GO_Central"/>
</dbReference>
<dbReference type="PANTHER" id="PTHR46161">
    <property type="entry name" value="NUCLEOSIDE DIPHOSPHATE KINASE"/>
    <property type="match status" value="1"/>
</dbReference>
<keyword evidence="8" id="KW-0546">Nucleotide metabolism</keyword>
<feature type="domain" description="Nucleoside diphosphate kinase-like" evidence="15">
    <location>
        <begin position="6"/>
        <end position="144"/>
    </location>
</feature>
<dbReference type="GO" id="GO:0006228">
    <property type="term" value="P:UTP biosynthetic process"/>
    <property type="evidence" value="ECO:0007669"/>
    <property type="project" value="InterPro"/>
</dbReference>
<evidence type="ECO:0000256" key="1">
    <source>
        <dbReference type="ARBA" id="ARBA00004138"/>
    </source>
</evidence>